<gene>
    <name evidence="1" type="ORF">RM573_11830</name>
</gene>
<evidence type="ECO:0008006" key="3">
    <source>
        <dbReference type="Google" id="ProtNLM"/>
    </source>
</evidence>
<dbReference type="RefSeq" id="WP_311582052.1">
    <property type="nucleotide sequence ID" value="NZ_JAVRIF010000006.1"/>
</dbReference>
<evidence type="ECO:0000313" key="1">
    <source>
        <dbReference type="EMBL" id="MDT0604286.1"/>
    </source>
</evidence>
<evidence type="ECO:0000313" key="2">
    <source>
        <dbReference type="Proteomes" id="UP001266357"/>
    </source>
</evidence>
<protein>
    <recommendedName>
        <fullName evidence="3">Outer membrane lipoprotein-sorting protein</fullName>
    </recommendedName>
</protein>
<organism evidence="1 2">
    <name type="scientific">Thalassotalea castellviae</name>
    <dbReference type="NCBI Taxonomy" id="3075612"/>
    <lineage>
        <taxon>Bacteria</taxon>
        <taxon>Pseudomonadati</taxon>
        <taxon>Pseudomonadota</taxon>
        <taxon>Gammaproteobacteria</taxon>
        <taxon>Alteromonadales</taxon>
        <taxon>Colwelliaceae</taxon>
        <taxon>Thalassotalea</taxon>
    </lineage>
</organism>
<dbReference type="Proteomes" id="UP001266357">
    <property type="component" value="Unassembled WGS sequence"/>
</dbReference>
<keyword evidence="2" id="KW-1185">Reference proteome</keyword>
<accession>A0ABU3A276</accession>
<dbReference type="EMBL" id="JAVRIF010000006">
    <property type="protein sequence ID" value="MDT0604286.1"/>
    <property type="molecule type" value="Genomic_DNA"/>
</dbReference>
<comment type="caution">
    <text evidence="1">The sequence shown here is derived from an EMBL/GenBank/DDBJ whole genome shotgun (WGS) entry which is preliminary data.</text>
</comment>
<name>A0ABU3A276_9GAMM</name>
<proteinExistence type="predicted"/>
<reference evidence="1 2" key="1">
    <citation type="submission" date="2023-09" db="EMBL/GenBank/DDBJ databases">
        <authorList>
            <person name="Rey-Velasco X."/>
        </authorList>
    </citation>
    <scope>NUCLEOTIDE SEQUENCE [LARGE SCALE GENOMIC DNA]</scope>
    <source>
        <strain evidence="1 2">W431</strain>
    </source>
</reference>
<sequence length="244" mass="28481">MKNLVIVFCFIASQLISFKSYASESCPKKVEQLGAIYTIETSGLNSETTKIKSNFELWRKGQDVLHINQLKQTTNQWHTLKNNSVRKVSYFDHYQKGIEFEPVASNKHHWQSKFQLVTEAQLANMTLISTKGQDCSRIEYYKFESKEQTIELWWQPELQLAQKVITNEKETITVWQLNKTIFSTDKIESVFKRTEHYKMTDYADIGDNESDPFLRKMIRLGFIDHAGSGFYDAQGNQLANDHHH</sequence>